<proteinExistence type="inferred from homology"/>
<dbReference type="AlphaFoldDB" id="A0AAV8Z8C8"/>
<reference evidence="5" key="1">
    <citation type="journal article" date="2023" name="Insect Mol. Biol.">
        <title>Genome sequencing provides insights into the evolution of gene families encoding plant cell wall-degrading enzymes in longhorned beetles.</title>
        <authorList>
            <person name="Shin N.R."/>
            <person name="Okamura Y."/>
            <person name="Kirsch R."/>
            <person name="Pauchet Y."/>
        </authorList>
    </citation>
    <scope>NUCLEOTIDE SEQUENCE</scope>
    <source>
        <strain evidence="5">AMC_N1</strain>
    </source>
</reference>
<evidence type="ECO:0000256" key="4">
    <source>
        <dbReference type="SAM" id="SignalP"/>
    </source>
</evidence>
<keyword evidence="4" id="KW-0732">Signal</keyword>
<comment type="caution">
    <text evidence="5">The sequence shown here is derived from an EMBL/GenBank/DDBJ whole genome shotgun (WGS) entry which is preliminary data.</text>
</comment>
<accession>A0AAV8Z8C8</accession>
<dbReference type="PANTHER" id="PTHR48043">
    <property type="entry name" value="EG:EG0003.4 PROTEIN-RELATED"/>
    <property type="match status" value="1"/>
</dbReference>
<feature type="non-terminal residue" evidence="5">
    <location>
        <position position="343"/>
    </location>
</feature>
<evidence type="ECO:0000256" key="3">
    <source>
        <dbReference type="ARBA" id="ARBA00022679"/>
    </source>
</evidence>
<dbReference type="Gene3D" id="3.40.50.2000">
    <property type="entry name" value="Glycogen Phosphorylase B"/>
    <property type="match status" value="2"/>
</dbReference>
<keyword evidence="6" id="KW-1185">Reference proteome</keyword>
<dbReference type="Pfam" id="PF00201">
    <property type="entry name" value="UDPGT"/>
    <property type="match status" value="1"/>
</dbReference>
<protein>
    <submittedName>
        <fullName evidence="5">Uncharacterized protein</fullName>
    </submittedName>
</protein>
<evidence type="ECO:0000313" key="6">
    <source>
        <dbReference type="Proteomes" id="UP001162162"/>
    </source>
</evidence>
<dbReference type="InterPro" id="IPR050271">
    <property type="entry name" value="UDP-glycosyltransferase"/>
</dbReference>
<comment type="similarity">
    <text evidence="1">Belongs to the UDP-glycosyltransferase family.</text>
</comment>
<dbReference type="PANTHER" id="PTHR48043:SF159">
    <property type="entry name" value="EG:EG0003.4 PROTEIN-RELATED"/>
    <property type="match status" value="1"/>
</dbReference>
<evidence type="ECO:0000256" key="2">
    <source>
        <dbReference type="ARBA" id="ARBA00022676"/>
    </source>
</evidence>
<dbReference type="GO" id="GO:0008194">
    <property type="term" value="F:UDP-glycosyltransferase activity"/>
    <property type="evidence" value="ECO:0007669"/>
    <property type="project" value="InterPro"/>
</dbReference>
<organism evidence="5 6">
    <name type="scientific">Aromia moschata</name>
    <dbReference type="NCBI Taxonomy" id="1265417"/>
    <lineage>
        <taxon>Eukaryota</taxon>
        <taxon>Metazoa</taxon>
        <taxon>Ecdysozoa</taxon>
        <taxon>Arthropoda</taxon>
        <taxon>Hexapoda</taxon>
        <taxon>Insecta</taxon>
        <taxon>Pterygota</taxon>
        <taxon>Neoptera</taxon>
        <taxon>Endopterygota</taxon>
        <taxon>Coleoptera</taxon>
        <taxon>Polyphaga</taxon>
        <taxon>Cucujiformia</taxon>
        <taxon>Chrysomeloidea</taxon>
        <taxon>Cerambycidae</taxon>
        <taxon>Cerambycinae</taxon>
        <taxon>Callichromatini</taxon>
        <taxon>Aromia</taxon>
    </lineage>
</organism>
<dbReference type="Proteomes" id="UP001162162">
    <property type="component" value="Unassembled WGS sequence"/>
</dbReference>
<evidence type="ECO:0000256" key="1">
    <source>
        <dbReference type="ARBA" id="ARBA00009995"/>
    </source>
</evidence>
<feature type="signal peptide" evidence="4">
    <location>
        <begin position="1"/>
        <end position="19"/>
    </location>
</feature>
<feature type="chain" id="PRO_5043765288" evidence="4">
    <location>
        <begin position="20"/>
        <end position="343"/>
    </location>
</feature>
<dbReference type="InterPro" id="IPR002213">
    <property type="entry name" value="UDP_glucos_trans"/>
</dbReference>
<name>A0AAV8Z8C8_9CUCU</name>
<dbReference type="EMBL" id="JAPWTK010000012">
    <property type="protein sequence ID" value="KAJ8959696.1"/>
    <property type="molecule type" value="Genomic_DNA"/>
</dbReference>
<gene>
    <name evidence="5" type="ORF">NQ318_021888</name>
</gene>
<dbReference type="CDD" id="cd03784">
    <property type="entry name" value="GT1_Gtf-like"/>
    <property type="match status" value="1"/>
</dbReference>
<sequence>MCTPVSLTLFLTFTSISTASNILVLSPTPSYSHQAPFFELWADLSLRGHKVTLITTDPLNNPSLKNLTEIDMRHSYEVLKNNTTIVQLLVNVWDFYDVIPKYVSQILDTQIPHPTFQRLINGKDNFDLVMVSYHYPQLLVFGKLYNCPTILFSPYYLYTYYYRGVPSHPAIWADVMLPFHFPSDFREKLISAVFNLLAWNSIITKDIPEKERFIRRHFNMSFSVDELVRDVDLIFVRTHPIIHGVRAFEPATIEIGYEGKPKYPKPIEMGLKQFLDNAKDGFIYFSFGSNVKSKDISRNLLKTILEAIKEIPYTFLYKYEGDHLDDKPDNVRLVKWAPQYQIL</sequence>
<evidence type="ECO:0000313" key="5">
    <source>
        <dbReference type="EMBL" id="KAJ8959696.1"/>
    </source>
</evidence>
<keyword evidence="3" id="KW-0808">Transferase</keyword>
<keyword evidence="2" id="KW-0328">Glycosyltransferase</keyword>
<dbReference type="SUPFAM" id="SSF53756">
    <property type="entry name" value="UDP-Glycosyltransferase/glycogen phosphorylase"/>
    <property type="match status" value="1"/>
</dbReference>